<dbReference type="PANTHER" id="PTHR23324:SF83">
    <property type="entry name" value="SEC14-LIKE PROTEIN 2"/>
    <property type="match status" value="1"/>
</dbReference>
<dbReference type="InterPro" id="IPR036865">
    <property type="entry name" value="CRAL-TRIO_dom_sf"/>
</dbReference>
<feature type="non-terminal residue" evidence="3">
    <location>
        <position position="1"/>
    </location>
</feature>
<dbReference type="PROSITE" id="PS50191">
    <property type="entry name" value="CRAL_TRIO"/>
    <property type="match status" value="1"/>
</dbReference>
<protein>
    <submittedName>
        <fullName evidence="3">SEC14-like protein 2</fullName>
    </submittedName>
</protein>
<dbReference type="CDD" id="cd00170">
    <property type="entry name" value="SEC14"/>
    <property type="match status" value="1"/>
</dbReference>
<accession>T2MIG2</accession>
<organism evidence="3">
    <name type="scientific">Hydra vulgaris</name>
    <name type="common">Hydra</name>
    <name type="synonym">Hydra attenuata</name>
    <dbReference type="NCBI Taxonomy" id="6087"/>
    <lineage>
        <taxon>Eukaryota</taxon>
        <taxon>Metazoa</taxon>
        <taxon>Cnidaria</taxon>
        <taxon>Hydrozoa</taxon>
        <taxon>Hydroidolina</taxon>
        <taxon>Anthoathecata</taxon>
        <taxon>Aplanulata</taxon>
        <taxon>Hydridae</taxon>
        <taxon>Hydra</taxon>
    </lineage>
</organism>
<dbReference type="InterPro" id="IPR036598">
    <property type="entry name" value="GOLD_dom_sf"/>
</dbReference>
<dbReference type="Pfam" id="PF00650">
    <property type="entry name" value="CRAL_TRIO"/>
    <property type="match status" value="1"/>
</dbReference>
<dbReference type="OrthoDB" id="1434354at2759"/>
<proteinExistence type="evidence at transcript level"/>
<dbReference type="Pfam" id="PF00534">
    <property type="entry name" value="Glycos_transf_1"/>
    <property type="match status" value="1"/>
</dbReference>
<dbReference type="PANTHER" id="PTHR23324">
    <property type="entry name" value="SEC14 RELATED PROTEIN"/>
    <property type="match status" value="1"/>
</dbReference>
<name>T2MIG2_HYDVU</name>
<dbReference type="AlphaFoldDB" id="T2MIG2"/>
<dbReference type="GO" id="GO:0005737">
    <property type="term" value="C:cytoplasm"/>
    <property type="evidence" value="ECO:0007669"/>
    <property type="project" value="TreeGrafter"/>
</dbReference>
<evidence type="ECO:0000313" key="3">
    <source>
        <dbReference type="EMBL" id="CDG71720.1"/>
    </source>
</evidence>
<keyword evidence="1" id="KW-0808">Transferase</keyword>
<dbReference type="GO" id="GO:0016757">
    <property type="term" value="F:glycosyltransferase activity"/>
    <property type="evidence" value="ECO:0007669"/>
    <property type="project" value="UniProtKB-KW"/>
</dbReference>
<keyword evidence="1" id="KW-0328">Glycosyltransferase</keyword>
<sequence length="384" mass="43672">MLKIKSCSGIYMFPTIACCCVHALITQSTAVINSSVSEGMSAVLLEAMKLEIPVIARQNDGNNSLITHGENGFLFNTPQVLQKYYPGNYFGFDRDNRPVFYDAIGQCDFFGILHAVKADEVIEYRRNLAKEGLRLASQRSEELGFKVTQITVVFDLDGLSLKSLWKPGVVLINKISSMYVKEFPGYTNKVICVNVPSVFPVAYTVVKPFLSTDIKNQIIILKANWRVEIQNHIHPDNLPEYYGGTCRDKNGSPKCEQFICYGGKVPNIYFNIENTEFEDFQSTTLTRKSKLTLKKEIKFPGTFLQWQFMTENGDILFGINYLGLEGDSQNFVAHSRKDSHLIMEEGVALCEEAGDYEIVFENDSWLHNKQLFYNIYTSEHEKKK</sequence>
<evidence type="ECO:0000259" key="2">
    <source>
        <dbReference type="PROSITE" id="PS50191"/>
    </source>
</evidence>
<dbReference type="InterPro" id="IPR001251">
    <property type="entry name" value="CRAL-TRIO_dom"/>
</dbReference>
<dbReference type="SUPFAM" id="SSF53756">
    <property type="entry name" value="UDP-Glycosyltransferase/glycogen phosphorylase"/>
    <property type="match status" value="1"/>
</dbReference>
<dbReference type="EMBL" id="HAAD01005488">
    <property type="protein sequence ID" value="CDG71720.1"/>
    <property type="molecule type" value="mRNA"/>
</dbReference>
<dbReference type="InterPro" id="IPR051064">
    <property type="entry name" value="SEC14/CRAL-TRIO_domain"/>
</dbReference>
<evidence type="ECO:0000256" key="1">
    <source>
        <dbReference type="ARBA" id="ARBA00022676"/>
    </source>
</evidence>
<dbReference type="SUPFAM" id="SSF101576">
    <property type="entry name" value="Supernatant protein factor (SPF), C-terminal domain"/>
    <property type="match status" value="1"/>
</dbReference>
<dbReference type="InterPro" id="IPR001296">
    <property type="entry name" value="Glyco_trans_1"/>
</dbReference>
<dbReference type="SMART" id="SM00516">
    <property type="entry name" value="SEC14"/>
    <property type="match status" value="1"/>
</dbReference>
<reference evidence="3" key="1">
    <citation type="journal article" date="2013" name="Genome Biol. Evol.">
        <title>Punctuated emergences of genetic and phenotypic innovations in eumetazoan, bilaterian, euteleostome, and hominidae ancestors.</title>
        <authorList>
            <person name="Wenger Y."/>
            <person name="Galliot B."/>
        </authorList>
    </citation>
    <scope>NUCLEOTIDE SEQUENCE</scope>
    <source>
        <tissue evidence="3">Whole animals</tissue>
    </source>
</reference>
<dbReference type="Gene3D" id="3.40.525.10">
    <property type="entry name" value="CRAL-TRIO lipid binding domain"/>
    <property type="match status" value="1"/>
</dbReference>
<gene>
    <name evidence="3" type="primary">SEC14L2</name>
</gene>
<dbReference type="SUPFAM" id="SSF52087">
    <property type="entry name" value="CRAL/TRIO domain"/>
    <property type="match status" value="1"/>
</dbReference>
<feature type="domain" description="CRAL-TRIO" evidence="2">
    <location>
        <begin position="77"/>
        <end position="250"/>
    </location>
</feature>
<dbReference type="Gene3D" id="2.60.120.680">
    <property type="entry name" value="GOLD domain"/>
    <property type="match status" value="1"/>
</dbReference>